<dbReference type="InterPro" id="IPR016054">
    <property type="entry name" value="LY6_UPA_recep-like"/>
</dbReference>
<dbReference type="Pfam" id="PF00021">
    <property type="entry name" value="UPAR_LY6"/>
    <property type="match status" value="1"/>
</dbReference>
<name>A0AAQ4RPZ3_GASAC</name>
<dbReference type="InterPro" id="IPR050918">
    <property type="entry name" value="CNF-like_PLA2_Inhibitor"/>
</dbReference>
<evidence type="ECO:0000313" key="11">
    <source>
        <dbReference type="Proteomes" id="UP000007635"/>
    </source>
</evidence>
<dbReference type="GeneID" id="120811146"/>
<evidence type="ECO:0000256" key="7">
    <source>
        <dbReference type="ARBA" id="ARBA00023180"/>
    </source>
</evidence>
<keyword evidence="4" id="KW-0964">Secreted</keyword>
<dbReference type="Ensembl" id="ENSGACT00000057893.1">
    <property type="protein sequence ID" value="ENSGACP00000064737.1"/>
    <property type="gene ID" value="ENSGACG00000030243.1"/>
</dbReference>
<dbReference type="RefSeq" id="XP_040022270.1">
    <property type="nucleotide sequence ID" value="XM_040166336.1"/>
</dbReference>
<evidence type="ECO:0000256" key="1">
    <source>
        <dbReference type="ARBA" id="ARBA00004236"/>
    </source>
</evidence>
<dbReference type="SUPFAM" id="SSF57302">
    <property type="entry name" value="Snake toxin-like"/>
    <property type="match status" value="2"/>
</dbReference>
<dbReference type="GO" id="GO:0005576">
    <property type="term" value="C:extracellular region"/>
    <property type="evidence" value="ECO:0007669"/>
    <property type="project" value="UniProtKB-SubCell"/>
</dbReference>
<dbReference type="Pfam" id="PF00087">
    <property type="entry name" value="Toxin_TOLIP"/>
    <property type="match status" value="1"/>
</dbReference>
<evidence type="ECO:0000313" key="10">
    <source>
        <dbReference type="Ensembl" id="ENSGACP00000064737.1"/>
    </source>
</evidence>
<dbReference type="AlphaFoldDB" id="A0AAQ4RPZ3"/>
<feature type="signal peptide" evidence="8">
    <location>
        <begin position="1"/>
        <end position="18"/>
    </location>
</feature>
<comment type="subcellular location">
    <subcellularLocation>
        <location evidence="1">Cell membrane</location>
    </subcellularLocation>
    <subcellularLocation>
        <location evidence="2">Secreted</location>
    </subcellularLocation>
</comment>
<evidence type="ECO:0000256" key="5">
    <source>
        <dbReference type="ARBA" id="ARBA00022729"/>
    </source>
</evidence>
<evidence type="ECO:0000259" key="9">
    <source>
        <dbReference type="SMART" id="SM00134"/>
    </source>
</evidence>
<keyword evidence="7" id="KW-0325">Glycoprotein</keyword>
<dbReference type="Proteomes" id="UP000007635">
    <property type="component" value="Chromosome XX"/>
</dbReference>
<reference evidence="10 11" key="1">
    <citation type="journal article" date="2021" name="G3 (Bethesda)">
        <title>Improved contiguity of the threespine stickleback genome using long-read sequencing.</title>
        <authorList>
            <person name="Nath S."/>
            <person name="Shaw D.E."/>
            <person name="White M.A."/>
        </authorList>
    </citation>
    <scope>NUCLEOTIDE SEQUENCE [LARGE SCALE GENOMIC DNA]</scope>
    <source>
        <strain evidence="10 11">Lake Benthic</strain>
    </source>
</reference>
<feature type="chain" id="PRO_5042899863" description="UPAR/Ly6 domain-containing protein" evidence="8">
    <location>
        <begin position="19"/>
        <end position="206"/>
    </location>
</feature>
<dbReference type="GO" id="GO:0005886">
    <property type="term" value="C:plasma membrane"/>
    <property type="evidence" value="ECO:0007669"/>
    <property type="project" value="UniProtKB-SubCell"/>
</dbReference>
<feature type="domain" description="UPAR/Ly6" evidence="9">
    <location>
        <begin position="19"/>
        <end position="112"/>
    </location>
</feature>
<keyword evidence="6" id="KW-0472">Membrane</keyword>
<reference evidence="10" key="3">
    <citation type="submission" date="2025-09" db="UniProtKB">
        <authorList>
            <consortium name="Ensembl"/>
        </authorList>
    </citation>
    <scope>IDENTIFICATION</scope>
</reference>
<dbReference type="KEGG" id="gat:120811146"/>
<keyword evidence="11" id="KW-1185">Reference proteome</keyword>
<keyword evidence="5 8" id="KW-0732">Signal</keyword>
<dbReference type="Gene3D" id="2.10.60.10">
    <property type="entry name" value="CD59"/>
    <property type="match status" value="2"/>
</dbReference>
<dbReference type="PANTHER" id="PTHR20914">
    <property type="entry name" value="LY6/PLAUR DOMAIN-CONTAINING PROTEIN 8"/>
    <property type="match status" value="1"/>
</dbReference>
<protein>
    <recommendedName>
        <fullName evidence="9">UPAR/Ly6 domain-containing protein</fullName>
    </recommendedName>
</protein>
<evidence type="ECO:0000256" key="6">
    <source>
        <dbReference type="ARBA" id="ARBA00023136"/>
    </source>
</evidence>
<dbReference type="InterPro" id="IPR045860">
    <property type="entry name" value="Snake_toxin-like_sf"/>
</dbReference>
<keyword evidence="3" id="KW-1003">Cell membrane</keyword>
<dbReference type="InterPro" id="IPR035076">
    <property type="entry name" value="Toxin/TOLIP"/>
</dbReference>
<feature type="domain" description="UPAR/Ly6" evidence="9">
    <location>
        <begin position="114"/>
        <end position="197"/>
    </location>
</feature>
<dbReference type="SMART" id="SM00134">
    <property type="entry name" value="LU"/>
    <property type="match status" value="2"/>
</dbReference>
<evidence type="ECO:0000256" key="8">
    <source>
        <dbReference type="SAM" id="SignalP"/>
    </source>
</evidence>
<organism evidence="10 11">
    <name type="scientific">Gasterosteus aculeatus aculeatus</name>
    <name type="common">three-spined stickleback</name>
    <dbReference type="NCBI Taxonomy" id="481459"/>
    <lineage>
        <taxon>Eukaryota</taxon>
        <taxon>Metazoa</taxon>
        <taxon>Chordata</taxon>
        <taxon>Craniata</taxon>
        <taxon>Vertebrata</taxon>
        <taxon>Euteleostomi</taxon>
        <taxon>Actinopterygii</taxon>
        <taxon>Neopterygii</taxon>
        <taxon>Teleostei</taxon>
        <taxon>Neoteleostei</taxon>
        <taxon>Acanthomorphata</taxon>
        <taxon>Eupercaria</taxon>
        <taxon>Perciformes</taxon>
        <taxon>Cottioidei</taxon>
        <taxon>Gasterosteales</taxon>
        <taxon>Gasterosteidae</taxon>
        <taxon>Gasterosteus</taxon>
    </lineage>
</organism>
<dbReference type="PANTHER" id="PTHR20914:SF26">
    <property type="entry name" value="PHOSPHOLIPASE A2 INHIBITOR CNF-LIKE"/>
    <property type="match status" value="1"/>
</dbReference>
<dbReference type="GeneTree" id="ENSGT00940000163304"/>
<evidence type="ECO:0000256" key="4">
    <source>
        <dbReference type="ARBA" id="ARBA00022525"/>
    </source>
</evidence>
<accession>A0AAQ4RPZ3</accession>
<proteinExistence type="predicted"/>
<sequence>MHLLTLILGIVLLSKANTLKCYECVAGSSGNCTDSKECPSPGHQCGALTLTSYAGGSNVNEVSSKSCALAEECMEASLNFGISKVVINSKCCHSELCNNQFAPVPSKSTPNGKKCFQCKGQDCTATLNCDGTEDQCISATVNAGGGLISMKGCASKLMCLSGTQRMSGVVGAEISCCQGNYCNSASSTSAGLVLLWTAVVSLVVIS</sequence>
<evidence type="ECO:0000256" key="2">
    <source>
        <dbReference type="ARBA" id="ARBA00004613"/>
    </source>
</evidence>
<reference evidence="10" key="2">
    <citation type="submission" date="2025-08" db="UniProtKB">
        <authorList>
            <consortium name="Ensembl"/>
        </authorList>
    </citation>
    <scope>IDENTIFICATION</scope>
</reference>
<evidence type="ECO:0000256" key="3">
    <source>
        <dbReference type="ARBA" id="ARBA00022475"/>
    </source>
</evidence>